<name>A0A317V6H7_9EURO</name>
<protein>
    <submittedName>
        <fullName evidence="2">Uncharacterized protein</fullName>
    </submittedName>
</protein>
<gene>
    <name evidence="2" type="ORF">BO94DRAFT_301414</name>
</gene>
<proteinExistence type="predicted"/>
<feature type="region of interest" description="Disordered" evidence="1">
    <location>
        <begin position="144"/>
        <end position="165"/>
    </location>
</feature>
<reference evidence="2 3" key="1">
    <citation type="submission" date="2016-12" db="EMBL/GenBank/DDBJ databases">
        <title>The genomes of Aspergillus section Nigri reveals drivers in fungal speciation.</title>
        <authorList>
            <consortium name="DOE Joint Genome Institute"/>
            <person name="Vesth T.C."/>
            <person name="Nybo J."/>
            <person name="Theobald S."/>
            <person name="Brandl J."/>
            <person name="Frisvad J.C."/>
            <person name="Nielsen K.F."/>
            <person name="Lyhne E.K."/>
            <person name="Kogle M.E."/>
            <person name="Kuo A."/>
            <person name="Riley R."/>
            <person name="Clum A."/>
            <person name="Nolan M."/>
            <person name="Lipzen A."/>
            <person name="Salamov A."/>
            <person name="Henrissat B."/>
            <person name="Wiebenga A."/>
            <person name="De Vries R.P."/>
            <person name="Grigoriev I.V."/>
            <person name="Mortensen U.H."/>
            <person name="Andersen M.R."/>
            <person name="Baker S.E."/>
        </authorList>
    </citation>
    <scope>NUCLEOTIDE SEQUENCE [LARGE SCALE GENOMIC DNA]</scope>
    <source>
        <strain evidence="2 3">CBS 115572</strain>
    </source>
</reference>
<dbReference type="Proteomes" id="UP000246702">
    <property type="component" value="Unassembled WGS sequence"/>
</dbReference>
<organism evidence="2 3">
    <name type="scientific">Aspergillus sclerotioniger CBS 115572</name>
    <dbReference type="NCBI Taxonomy" id="1450535"/>
    <lineage>
        <taxon>Eukaryota</taxon>
        <taxon>Fungi</taxon>
        <taxon>Dikarya</taxon>
        <taxon>Ascomycota</taxon>
        <taxon>Pezizomycotina</taxon>
        <taxon>Eurotiomycetes</taxon>
        <taxon>Eurotiomycetidae</taxon>
        <taxon>Eurotiales</taxon>
        <taxon>Aspergillaceae</taxon>
        <taxon>Aspergillus</taxon>
        <taxon>Aspergillus subgen. Circumdati</taxon>
    </lineage>
</organism>
<dbReference type="RefSeq" id="XP_025462210.1">
    <property type="nucleotide sequence ID" value="XM_025606749.1"/>
</dbReference>
<evidence type="ECO:0000313" key="2">
    <source>
        <dbReference type="EMBL" id="PWY68547.1"/>
    </source>
</evidence>
<comment type="caution">
    <text evidence="2">The sequence shown here is derived from an EMBL/GenBank/DDBJ whole genome shotgun (WGS) entry which is preliminary data.</text>
</comment>
<sequence>MLTDSRRRACGLHAVPNTNENGKSVHLQSWRCTDQQASSQVSMYPPNQELGLPPRGTGMTLDGVTVPAPIRPSVQRTQEWYSERGCKAICRNNRSVELGQTPLHNPGDRLYRPYKEGISLRVVSADSTELTVVFWVLPPALQPARPSTSSPGRIRNPMSMNHLVSPAKPNKRITIERLSLHGRQRMFFPGDSIPSKLRASQKRSR</sequence>
<keyword evidence="3" id="KW-1185">Reference proteome</keyword>
<dbReference type="GeneID" id="37108892"/>
<accession>A0A317V6H7</accession>
<dbReference type="AlphaFoldDB" id="A0A317V6H7"/>
<evidence type="ECO:0000313" key="3">
    <source>
        <dbReference type="Proteomes" id="UP000246702"/>
    </source>
</evidence>
<evidence type="ECO:0000256" key="1">
    <source>
        <dbReference type="SAM" id="MobiDB-lite"/>
    </source>
</evidence>
<dbReference type="EMBL" id="MSFK01000044">
    <property type="protein sequence ID" value="PWY68547.1"/>
    <property type="molecule type" value="Genomic_DNA"/>
</dbReference>